<evidence type="ECO:0000313" key="4">
    <source>
        <dbReference type="Proteomes" id="UP000717328"/>
    </source>
</evidence>
<proteinExistence type="predicted"/>
<name>A0A9P7K613_9AGAR</name>
<comment type="caution">
    <text evidence="3">The sequence shown here is derived from an EMBL/GenBank/DDBJ whole genome shotgun (WGS) entry which is preliminary data.</text>
</comment>
<dbReference type="AlphaFoldDB" id="A0A9P7K613"/>
<reference evidence="3" key="1">
    <citation type="submission" date="2021-02" db="EMBL/GenBank/DDBJ databases">
        <authorList>
            <person name="Nieuwenhuis M."/>
            <person name="Van De Peppel L.J.J."/>
        </authorList>
    </citation>
    <scope>NUCLEOTIDE SEQUENCE</scope>
    <source>
        <strain evidence="3">D49</strain>
    </source>
</reference>
<sequence length="375" mass="41750">MACVALAFEWPSQTFFQGGSPQTVPTPGAQHTSTTASTSTAAAHAHDSALRPRLTKILLTTVAMLSVLGTLYRWPRAAPLPAHPGPRIFNAGIWTLHFGIDNEGRDSQRGVADVLRDMKLDVVGFLETDLHRTAFGHRDLTRLAVEELGYYVDIGPGPNTHTWGAVLLSKFPIINSTYHLLPSPHGELAPAIEAVLDVFGTAITVVVAHNGQEEDPLDRELQSKELARIMAASYPRPVVFLGYVVTKPHAERPAPYKIMVEDGRVHDIDYEDEDRWCEYIFYRGLYRTSYARLSRGIITDTELQIGQFALPKHGVGVTNDTLPARYLRSYKEALPAYHWFPMEYYGNEQSGGVNGHFYHVFGTPLYYNFPEGAVL</sequence>
<dbReference type="GO" id="GO:0005783">
    <property type="term" value="C:endoplasmic reticulum"/>
    <property type="evidence" value="ECO:0007669"/>
    <property type="project" value="TreeGrafter"/>
</dbReference>
<dbReference type="InterPro" id="IPR057315">
    <property type="entry name" value="Exo_endo_phos_PGAP2IP_C"/>
</dbReference>
<evidence type="ECO:0000259" key="2">
    <source>
        <dbReference type="Pfam" id="PF23226"/>
    </source>
</evidence>
<evidence type="ECO:0000256" key="1">
    <source>
        <dbReference type="SAM" id="MobiDB-lite"/>
    </source>
</evidence>
<dbReference type="Proteomes" id="UP000717328">
    <property type="component" value="Unassembled WGS sequence"/>
</dbReference>
<dbReference type="Gene3D" id="3.60.10.10">
    <property type="entry name" value="Endonuclease/exonuclease/phosphatase"/>
    <property type="match status" value="1"/>
</dbReference>
<dbReference type="Pfam" id="PF23226">
    <property type="entry name" value="Exo_endo_phos_PGAP2IP"/>
    <property type="match status" value="1"/>
</dbReference>
<evidence type="ECO:0000313" key="3">
    <source>
        <dbReference type="EMBL" id="KAG5637425.1"/>
    </source>
</evidence>
<dbReference type="SUPFAM" id="SSF56219">
    <property type="entry name" value="DNase I-like"/>
    <property type="match status" value="1"/>
</dbReference>
<feature type="region of interest" description="Disordered" evidence="1">
    <location>
        <begin position="17"/>
        <end position="44"/>
    </location>
</feature>
<reference evidence="3" key="2">
    <citation type="submission" date="2021-10" db="EMBL/GenBank/DDBJ databases">
        <title>Phylogenomics reveals ancestral predisposition of the termite-cultivated fungus Termitomyces towards a domesticated lifestyle.</title>
        <authorList>
            <person name="Auxier B."/>
            <person name="Grum-Grzhimaylo A."/>
            <person name="Cardenas M.E."/>
            <person name="Lodge J.D."/>
            <person name="Laessoe T."/>
            <person name="Pedersen O."/>
            <person name="Smith M.E."/>
            <person name="Kuyper T.W."/>
            <person name="Franco-Molano E.A."/>
            <person name="Baroni T.J."/>
            <person name="Aanen D.K."/>
        </authorList>
    </citation>
    <scope>NUCLEOTIDE SEQUENCE</scope>
    <source>
        <strain evidence="3">D49</strain>
    </source>
</reference>
<dbReference type="OrthoDB" id="68581at2759"/>
<dbReference type="InterPro" id="IPR051916">
    <property type="entry name" value="GPI-anchor_lipid_remodeler"/>
</dbReference>
<dbReference type="FunFam" id="3.60.10.10:FF:000100">
    <property type="entry name" value="Unplaced genomic scaffold supercont2.12, whole genome shotgun sequence"/>
    <property type="match status" value="1"/>
</dbReference>
<dbReference type="GO" id="GO:0006506">
    <property type="term" value="P:GPI anchor biosynthetic process"/>
    <property type="evidence" value="ECO:0007669"/>
    <property type="project" value="TreeGrafter"/>
</dbReference>
<feature type="domain" description="PGAP2IP C-terminal nuclease-like" evidence="2">
    <location>
        <begin position="87"/>
        <end position="315"/>
    </location>
</feature>
<accession>A0A9P7K613</accession>
<dbReference type="GO" id="GO:0031505">
    <property type="term" value="P:fungal-type cell wall organization"/>
    <property type="evidence" value="ECO:0007669"/>
    <property type="project" value="TreeGrafter"/>
</dbReference>
<protein>
    <recommendedName>
        <fullName evidence="2">PGAP2IP C-terminal nuclease-like domain-containing protein</fullName>
    </recommendedName>
</protein>
<dbReference type="InterPro" id="IPR036691">
    <property type="entry name" value="Endo/exonu/phosph_ase_sf"/>
</dbReference>
<dbReference type="PANTHER" id="PTHR14859:SF1">
    <property type="entry name" value="PGAP2-INTERACTING PROTEIN"/>
    <property type="match status" value="1"/>
</dbReference>
<dbReference type="EMBL" id="JABCKI010005831">
    <property type="protein sequence ID" value="KAG5637425.1"/>
    <property type="molecule type" value="Genomic_DNA"/>
</dbReference>
<dbReference type="PANTHER" id="PTHR14859">
    <property type="entry name" value="CALCOFLUOR WHITE HYPERSENSITIVE PROTEIN PRECURSOR"/>
    <property type="match status" value="1"/>
</dbReference>
<gene>
    <name evidence="3" type="ORF">H0H81_004632</name>
</gene>
<feature type="compositionally biased region" description="Low complexity" evidence="1">
    <location>
        <begin position="31"/>
        <end position="43"/>
    </location>
</feature>
<dbReference type="GO" id="GO:0016020">
    <property type="term" value="C:membrane"/>
    <property type="evidence" value="ECO:0007669"/>
    <property type="project" value="GOC"/>
</dbReference>
<organism evidence="3 4">
    <name type="scientific">Sphagnurus paluster</name>
    <dbReference type="NCBI Taxonomy" id="117069"/>
    <lineage>
        <taxon>Eukaryota</taxon>
        <taxon>Fungi</taxon>
        <taxon>Dikarya</taxon>
        <taxon>Basidiomycota</taxon>
        <taxon>Agaricomycotina</taxon>
        <taxon>Agaricomycetes</taxon>
        <taxon>Agaricomycetidae</taxon>
        <taxon>Agaricales</taxon>
        <taxon>Tricholomatineae</taxon>
        <taxon>Lyophyllaceae</taxon>
        <taxon>Sphagnurus</taxon>
    </lineage>
</organism>
<keyword evidence="4" id="KW-1185">Reference proteome</keyword>